<feature type="domain" description="PPC" evidence="2">
    <location>
        <begin position="344"/>
        <end position="477"/>
    </location>
</feature>
<proteinExistence type="predicted"/>
<keyword evidence="4" id="KW-1185">Reference proteome</keyword>
<evidence type="ECO:0000313" key="4">
    <source>
        <dbReference type="Proteomes" id="UP000230069"/>
    </source>
</evidence>
<dbReference type="Gene3D" id="3.30.1330.80">
    <property type="entry name" value="Hypothetical protein, similar to alpha- acetolactate decarboxylase, domain 2"/>
    <property type="match status" value="1"/>
</dbReference>
<dbReference type="GO" id="GO:0003680">
    <property type="term" value="F:minor groove of adenine-thymine-rich DNA binding"/>
    <property type="evidence" value="ECO:0007669"/>
    <property type="project" value="UniProtKB-UniRule"/>
</dbReference>
<sequence length="477" mass="53908">MACNSGKELLKSTPRKRRSTAWGMCEICNKYIEGIESHLEKNHRIGDGFQAIFQNSVEGFMGSEDGVRFLGNQLEISADYMTLDEDNSYKDWSDELKGAITSCIRESIIQTNRSELVEKKKNKNTKKSKKKICFENKSIWVDKCIKLYSVSRKALLAFYYQDYYPMLLLERRILNGDYNSSDEDSSYREWSDEFKEAISNCIIESIKQTNNSELGEKKKNNNNLIKEPIWVDKCLKLYSVSRKALLAFYYQEFYPMFLLERQILNGDKNGGLDPEDDGLEDDNLAVEDGRSLRNNFLTEFRDLGKDKFGENNLLEGLSSFSIRRARTPRRHMSLGGQRPFSSLGGGFTPYVIIVNRGEEVLGKILSVHQLGSWSACILSANGSLCSASVQHPRSSVCTIYEGCFEIITLSGALIYTEYNGSRCRVSVSMSGINGQMYGGKVVGPLMPAGRIQVVLGIFTSMRPADYSLPSLSRLDDD</sequence>
<comment type="domain">
    <text evidence="1">The PPC domain mediates interactions between AHL proteins.</text>
</comment>
<keyword evidence="1" id="KW-0238">DNA-binding</keyword>
<reference evidence="3 4" key="1">
    <citation type="submission" date="2017-09" db="EMBL/GenBank/DDBJ databases">
        <title>WGS assembly of Aquilegia coerulea Goldsmith.</title>
        <authorList>
            <person name="Hodges S."/>
            <person name="Kramer E."/>
            <person name="Nordborg M."/>
            <person name="Tomkins J."/>
            <person name="Borevitz J."/>
            <person name="Derieg N."/>
            <person name="Yan J."/>
            <person name="Mihaltcheva S."/>
            <person name="Hayes R.D."/>
            <person name="Rokhsar D."/>
        </authorList>
    </citation>
    <scope>NUCLEOTIDE SEQUENCE [LARGE SCALE GENOMIC DNA]</scope>
    <source>
        <strain evidence="4">cv. Goldsmith</strain>
    </source>
</reference>
<dbReference type="InterPro" id="IPR039605">
    <property type="entry name" value="AHL"/>
</dbReference>
<dbReference type="OrthoDB" id="1588495at2759"/>
<dbReference type="InterPro" id="IPR005175">
    <property type="entry name" value="PPC_dom"/>
</dbReference>
<dbReference type="PANTHER" id="PTHR31500:SF51">
    <property type="entry name" value="AT-HOOK MOTIF NUCLEAR-LOCALIZED PROTEIN 8"/>
    <property type="match status" value="1"/>
</dbReference>
<dbReference type="GO" id="GO:0005634">
    <property type="term" value="C:nucleus"/>
    <property type="evidence" value="ECO:0007669"/>
    <property type="project" value="UniProtKB-SubCell"/>
</dbReference>
<keyword evidence="1" id="KW-0804">Transcription</keyword>
<keyword evidence="1" id="KW-0539">Nucleus</keyword>
<dbReference type="EMBL" id="KZ305022">
    <property type="protein sequence ID" value="PIA58552.1"/>
    <property type="molecule type" value="Genomic_DNA"/>
</dbReference>
<evidence type="ECO:0000259" key="2">
    <source>
        <dbReference type="PROSITE" id="PS51742"/>
    </source>
</evidence>
<dbReference type="Proteomes" id="UP000230069">
    <property type="component" value="Unassembled WGS sequence"/>
</dbReference>
<dbReference type="InParanoid" id="A0A2G5ES46"/>
<dbReference type="Pfam" id="PF03479">
    <property type="entry name" value="PCC"/>
    <property type="match status" value="1"/>
</dbReference>
<name>A0A2G5ES46_AQUCA</name>
<protein>
    <recommendedName>
        <fullName evidence="1">AT-hook motif nuclear-localized protein</fullName>
    </recommendedName>
</protein>
<comment type="function">
    <text evidence="1">Transcription factor that specifically binds AT-rich DNA sequences related to the nuclear matrix attachment regions (MARs).</text>
</comment>
<dbReference type="CDD" id="cd11378">
    <property type="entry name" value="DUF296"/>
    <property type="match status" value="1"/>
</dbReference>
<comment type="subcellular location">
    <subcellularLocation>
        <location evidence="1">Nucleus</location>
    </subcellularLocation>
</comment>
<keyword evidence="1" id="KW-0805">Transcription regulation</keyword>
<dbReference type="STRING" id="218851.A0A2G5ES46"/>
<evidence type="ECO:0000256" key="1">
    <source>
        <dbReference type="RuleBase" id="RU367031"/>
    </source>
</evidence>
<dbReference type="PANTHER" id="PTHR31500">
    <property type="entry name" value="AT-HOOK MOTIF NUCLEAR-LOCALIZED PROTEIN 9"/>
    <property type="match status" value="1"/>
</dbReference>
<gene>
    <name evidence="3" type="ORF">AQUCO_00500460v1</name>
</gene>
<evidence type="ECO:0000313" key="3">
    <source>
        <dbReference type="EMBL" id="PIA58552.1"/>
    </source>
</evidence>
<accession>A0A2G5ES46</accession>
<dbReference type="PROSITE" id="PS51742">
    <property type="entry name" value="PPC"/>
    <property type="match status" value="1"/>
</dbReference>
<dbReference type="AlphaFoldDB" id="A0A2G5ES46"/>
<organism evidence="3 4">
    <name type="scientific">Aquilegia coerulea</name>
    <name type="common">Rocky mountain columbine</name>
    <dbReference type="NCBI Taxonomy" id="218851"/>
    <lineage>
        <taxon>Eukaryota</taxon>
        <taxon>Viridiplantae</taxon>
        <taxon>Streptophyta</taxon>
        <taxon>Embryophyta</taxon>
        <taxon>Tracheophyta</taxon>
        <taxon>Spermatophyta</taxon>
        <taxon>Magnoliopsida</taxon>
        <taxon>Ranunculales</taxon>
        <taxon>Ranunculaceae</taxon>
        <taxon>Thalictroideae</taxon>
        <taxon>Aquilegia</taxon>
    </lineage>
</organism>
<dbReference type="SUPFAM" id="SSF117856">
    <property type="entry name" value="AF0104/ALDC/Ptd012-like"/>
    <property type="match status" value="1"/>
</dbReference>